<dbReference type="InterPro" id="IPR035979">
    <property type="entry name" value="RBD_domain_sf"/>
</dbReference>
<dbReference type="GO" id="GO:0003723">
    <property type="term" value="F:RNA binding"/>
    <property type="evidence" value="ECO:0007669"/>
    <property type="project" value="UniProtKB-UniRule"/>
</dbReference>
<dbReference type="SUPFAM" id="SSF54928">
    <property type="entry name" value="RNA-binding domain, RBD"/>
    <property type="match status" value="2"/>
</dbReference>
<evidence type="ECO:0000256" key="2">
    <source>
        <dbReference type="PROSITE-ProRule" id="PRU00176"/>
    </source>
</evidence>
<feature type="compositionally biased region" description="Low complexity" evidence="3">
    <location>
        <begin position="57"/>
        <end position="67"/>
    </location>
</feature>
<dbReference type="InterPro" id="IPR000504">
    <property type="entry name" value="RRM_dom"/>
</dbReference>
<keyword evidence="1 2" id="KW-0694">RNA-binding</keyword>
<evidence type="ECO:0000256" key="1">
    <source>
        <dbReference type="ARBA" id="ARBA00022884"/>
    </source>
</evidence>
<feature type="domain" description="RRM" evidence="4">
    <location>
        <begin position="291"/>
        <end position="410"/>
    </location>
</feature>
<feature type="region of interest" description="Disordered" evidence="3">
    <location>
        <begin position="321"/>
        <end position="341"/>
    </location>
</feature>
<dbReference type="GO" id="GO:0005730">
    <property type="term" value="C:nucleolus"/>
    <property type="evidence" value="ECO:0007669"/>
    <property type="project" value="TreeGrafter"/>
</dbReference>
<dbReference type="AlphaFoldDB" id="A0A0H5FU41"/>
<proteinExistence type="predicted"/>
<dbReference type="SMART" id="SM00360">
    <property type="entry name" value="RRM"/>
    <property type="match status" value="2"/>
</dbReference>
<protein>
    <recommendedName>
        <fullName evidence="4">RRM domain-containing protein</fullName>
    </recommendedName>
</protein>
<sequence length="457" mass="48820">MSDPVKTKKSKRSREDPTAAVQDAVVTPPTTSDTSPAKKSKRSSKALDAPPPPPPAAADSPAVASSAETTDDTPALSHKEKRLAKRRKLAGLPERPPAPPPDSVAAIQSTSSVPTIGSQRAPGNHEGGIAVGATPAKGAQGIWVGNMNFATTSKDLLAWFEERGLKEVTRINMPKGKRSHENNRGFAYLDFPTETDVTIAVGLSEHHLDGRKLLIKSSSDYSGRPAPSTILLPIDLPPSALIDPTSSSTPTTDSPNAPVSGRPKLLEGPQGQTLNRTARKILDRQRNPAGPTLFLGNLGFETRVEDIRMMFDAHQRAAAAWAPRGKGEKKGKDGEEGEKMEVDEKAPLDLSKAKDAGIRKIRLGTFEDTGKCKGWAFVDFHLPEQCTRALLNIRNHSLDGRSLNVEYASSEAVRRGGLGTRAGAAGPGAGRGGMGGRARMEKKGRDWDDQDVRQSAR</sequence>
<organism evidence="5">
    <name type="scientific">Leucosporidium scottii</name>
    <dbReference type="NCBI Taxonomy" id="5278"/>
    <lineage>
        <taxon>Eukaryota</taxon>
        <taxon>Fungi</taxon>
        <taxon>Dikarya</taxon>
        <taxon>Basidiomycota</taxon>
        <taxon>Pucciniomycotina</taxon>
        <taxon>Microbotryomycetes</taxon>
        <taxon>Leucosporidiales</taxon>
        <taxon>Leucosporidium</taxon>
    </lineage>
</organism>
<dbReference type="Pfam" id="PF00076">
    <property type="entry name" value="RRM_1"/>
    <property type="match status" value="1"/>
</dbReference>
<feature type="non-terminal residue" evidence="5">
    <location>
        <position position="457"/>
    </location>
</feature>
<accession>A0A0H5FU41</accession>
<feature type="compositionally biased region" description="Basic and acidic residues" evidence="3">
    <location>
        <begin position="325"/>
        <end position="341"/>
    </location>
</feature>
<evidence type="ECO:0000259" key="4">
    <source>
        <dbReference type="PROSITE" id="PS50102"/>
    </source>
</evidence>
<feature type="compositionally biased region" description="Low complexity" evidence="3">
    <location>
        <begin position="23"/>
        <end position="37"/>
    </location>
</feature>
<reference evidence="5" key="1">
    <citation type="submission" date="2015-06" db="EMBL/GenBank/DDBJ databases">
        <title>Genetic Architecture Underlying Mating-Type Determination in the Yeast Leucosporidium scottii and the Evolution of Mating Systems in Basidiomycetes.</title>
        <authorList>
            <person name="Maia T.M."/>
            <person name="Lopes S."/>
            <person name="Almeida J.M.G.C.F."/>
            <person name="Rosa L.H."/>
            <person name="Sampaio J.P."/>
            <person name="Goncalves P."/>
            <person name="Coelho M.A."/>
        </authorList>
    </citation>
    <scope>NUCLEOTIDE SEQUENCE</scope>
</reference>
<feature type="compositionally biased region" description="Low complexity" evidence="3">
    <location>
        <begin position="243"/>
        <end position="255"/>
    </location>
</feature>
<name>A0A0H5FU41_9BASI</name>
<feature type="compositionally biased region" description="Basic and acidic residues" evidence="3">
    <location>
        <begin position="438"/>
        <end position="457"/>
    </location>
</feature>
<evidence type="ECO:0000313" key="5">
    <source>
        <dbReference type="EMBL" id="CRX79275.1"/>
    </source>
</evidence>
<feature type="region of interest" description="Disordered" evidence="3">
    <location>
        <begin position="418"/>
        <end position="457"/>
    </location>
</feature>
<feature type="compositionally biased region" description="Gly residues" evidence="3">
    <location>
        <begin position="418"/>
        <end position="436"/>
    </location>
</feature>
<dbReference type="PANTHER" id="PTHR23236">
    <property type="entry name" value="EUKARYOTIC TRANSLATION INITIATION FACTOR 4B/4H"/>
    <property type="match status" value="1"/>
</dbReference>
<dbReference type="PANTHER" id="PTHR23236:SF95">
    <property type="entry name" value="NUCLEOLAR PROTEIN 13"/>
    <property type="match status" value="1"/>
</dbReference>
<feature type="compositionally biased region" description="Basic residues" evidence="3">
    <location>
        <begin position="79"/>
        <end position="89"/>
    </location>
</feature>
<feature type="domain" description="RRM" evidence="4">
    <location>
        <begin position="140"/>
        <end position="220"/>
    </location>
</feature>
<dbReference type="Gene3D" id="3.30.70.330">
    <property type="match status" value="2"/>
</dbReference>
<dbReference type="PROSITE" id="PS50102">
    <property type="entry name" value="RRM"/>
    <property type="match status" value="2"/>
</dbReference>
<evidence type="ECO:0000256" key="3">
    <source>
        <dbReference type="SAM" id="MobiDB-lite"/>
    </source>
</evidence>
<feature type="region of interest" description="Disordered" evidence="3">
    <location>
        <begin position="235"/>
        <end position="274"/>
    </location>
</feature>
<dbReference type="InterPro" id="IPR012677">
    <property type="entry name" value="Nucleotide-bd_a/b_plait_sf"/>
</dbReference>
<dbReference type="EMBL" id="LN868512">
    <property type="protein sequence ID" value="CRX79275.1"/>
    <property type="molecule type" value="Genomic_DNA"/>
</dbReference>
<feature type="region of interest" description="Disordered" evidence="3">
    <location>
        <begin position="1"/>
        <end position="106"/>
    </location>
</feature>